<evidence type="ECO:0000256" key="2">
    <source>
        <dbReference type="ARBA" id="ARBA00009942"/>
    </source>
</evidence>
<dbReference type="OrthoDB" id="350535at2"/>
<evidence type="ECO:0000313" key="4">
    <source>
        <dbReference type="EMBL" id="AHB36776.1"/>
    </source>
</evidence>
<gene>
    <name evidence="3 4" type="primary">nrdI</name>
    <name evidence="4" type="ORF">SAPIS_v1c09310</name>
</gene>
<keyword evidence="5" id="KW-1185">Reference proteome</keyword>
<accession>V5RKX5</accession>
<dbReference type="HOGENOM" id="CLU_114845_0_0_14"/>
<dbReference type="AlphaFoldDB" id="V5RKX5"/>
<dbReference type="InterPro" id="IPR004465">
    <property type="entry name" value="RNR_NrdI"/>
</dbReference>
<name>V5RKX5_SPIAP</name>
<dbReference type="KEGG" id="sapi:SAPIS_v1c09310"/>
<proteinExistence type="inferred from homology"/>
<dbReference type="PANTHER" id="PTHR37297">
    <property type="entry name" value="PROTEIN NRDI"/>
    <property type="match status" value="1"/>
</dbReference>
<dbReference type="HAMAP" id="MF_00128">
    <property type="entry name" value="NrdI"/>
    <property type="match status" value="1"/>
</dbReference>
<protein>
    <recommendedName>
        <fullName evidence="3">Protein NrdI</fullName>
    </recommendedName>
</protein>
<evidence type="ECO:0000256" key="3">
    <source>
        <dbReference type="HAMAP-Rule" id="MF_00128"/>
    </source>
</evidence>
<dbReference type="Proteomes" id="UP000018550">
    <property type="component" value="Chromosome"/>
</dbReference>
<dbReference type="GO" id="GO:0010181">
    <property type="term" value="F:FMN binding"/>
    <property type="evidence" value="ECO:0007669"/>
    <property type="project" value="InterPro"/>
</dbReference>
<dbReference type="RefSeq" id="WP_023790195.1">
    <property type="nucleotide sequence ID" value="NC_022998.1"/>
</dbReference>
<dbReference type="InterPro" id="IPR029039">
    <property type="entry name" value="Flavoprotein-like_sf"/>
</dbReference>
<dbReference type="SUPFAM" id="SSF52218">
    <property type="entry name" value="Flavoproteins"/>
    <property type="match status" value="1"/>
</dbReference>
<dbReference type="NCBIfam" id="TIGR00333">
    <property type="entry name" value="nrdI"/>
    <property type="match status" value="1"/>
</dbReference>
<organism evidence="4 5">
    <name type="scientific">Spiroplasma apis B31</name>
    <dbReference type="NCBI Taxonomy" id="1276258"/>
    <lineage>
        <taxon>Bacteria</taxon>
        <taxon>Bacillati</taxon>
        <taxon>Mycoplasmatota</taxon>
        <taxon>Mollicutes</taxon>
        <taxon>Entomoplasmatales</taxon>
        <taxon>Spiroplasmataceae</taxon>
        <taxon>Spiroplasma</taxon>
    </lineage>
</organism>
<dbReference type="PANTHER" id="PTHR37297:SF1">
    <property type="entry name" value="PROTEIN NRDI"/>
    <property type="match status" value="1"/>
</dbReference>
<reference evidence="4 5" key="1">
    <citation type="journal article" date="2014" name="Genome Announc.">
        <title>Complete Genome Sequence of Spiroplasma apis B31T (ATCC 33834), a Bacterium Associated with May Disease of Honeybees (Apis mellifera).</title>
        <authorList>
            <person name="Ku C."/>
            <person name="Lo W.S."/>
            <person name="Chen L.L."/>
            <person name="Kuo C.H."/>
        </authorList>
    </citation>
    <scope>NUCLEOTIDE SEQUENCE [LARGE SCALE GENOMIC DNA]</scope>
    <source>
        <strain evidence="4">B31</strain>
    </source>
</reference>
<dbReference type="Gene3D" id="3.40.50.360">
    <property type="match status" value="1"/>
</dbReference>
<evidence type="ECO:0000313" key="5">
    <source>
        <dbReference type="Proteomes" id="UP000018550"/>
    </source>
</evidence>
<comment type="similarity">
    <text evidence="2 3">Belongs to the NrdI family.</text>
</comment>
<dbReference type="STRING" id="1276258.SAPIS_v1c09310"/>
<comment type="function">
    <text evidence="1 3">Probably involved in ribonucleotide reductase function.</text>
</comment>
<dbReference type="PATRIC" id="fig|1276258.3.peg.954"/>
<dbReference type="eggNOG" id="COG1780">
    <property type="taxonomic scope" value="Bacteria"/>
</dbReference>
<dbReference type="EMBL" id="CP006682">
    <property type="protein sequence ID" value="AHB36776.1"/>
    <property type="molecule type" value="Genomic_DNA"/>
</dbReference>
<dbReference type="Pfam" id="PF07972">
    <property type="entry name" value="Flavodoxin_NdrI"/>
    <property type="match status" value="1"/>
</dbReference>
<dbReference type="InterPro" id="IPR020852">
    <property type="entry name" value="RNR_Ib_NrdI_bac"/>
</dbReference>
<sequence>MHDDVIRVSDKEVVRPKGEIHLVYFSSISNNTHRFINKFDYKNTRIPCELTEEILVNEDYVLVVPTYGGGGDDTKGAVPKQVIKFLNNPNNRKYCRGVIASGNTNFGDTFAIAGPILSKKLKVPLLYQFELLGTEYDVETIGKILRDFWMEG</sequence>
<dbReference type="PIRSF" id="PIRSF005087">
    <property type="entry name" value="NrdI"/>
    <property type="match status" value="1"/>
</dbReference>
<evidence type="ECO:0000256" key="1">
    <source>
        <dbReference type="ARBA" id="ARBA00003999"/>
    </source>
</evidence>